<dbReference type="PANTHER" id="PTHR43798">
    <property type="entry name" value="MONOACYLGLYCEROL LIPASE"/>
    <property type="match status" value="1"/>
</dbReference>
<feature type="region of interest" description="Disordered" evidence="1">
    <location>
        <begin position="299"/>
        <end position="321"/>
    </location>
</feature>
<dbReference type="Proteomes" id="UP000772196">
    <property type="component" value="Unassembled WGS sequence"/>
</dbReference>
<comment type="caution">
    <text evidence="3">The sequence shown here is derived from an EMBL/GenBank/DDBJ whole genome shotgun (WGS) entry which is preliminary data.</text>
</comment>
<evidence type="ECO:0000313" key="4">
    <source>
        <dbReference type="Proteomes" id="UP000772196"/>
    </source>
</evidence>
<organism evidence="3 4">
    <name type="scientific">Streptomyces physcomitrii</name>
    <dbReference type="NCBI Taxonomy" id="2724184"/>
    <lineage>
        <taxon>Bacteria</taxon>
        <taxon>Bacillati</taxon>
        <taxon>Actinomycetota</taxon>
        <taxon>Actinomycetes</taxon>
        <taxon>Kitasatosporales</taxon>
        <taxon>Streptomycetaceae</taxon>
        <taxon>Streptomyces</taxon>
    </lineage>
</organism>
<dbReference type="Gene3D" id="3.40.50.1820">
    <property type="entry name" value="alpha/beta hydrolase"/>
    <property type="match status" value="1"/>
</dbReference>
<dbReference type="InterPro" id="IPR000073">
    <property type="entry name" value="AB_hydrolase_1"/>
</dbReference>
<feature type="region of interest" description="Disordered" evidence="1">
    <location>
        <begin position="1"/>
        <end position="20"/>
    </location>
</feature>
<dbReference type="EMBL" id="JAAWWP010000007">
    <property type="protein sequence ID" value="NKI42440.1"/>
    <property type="molecule type" value="Genomic_DNA"/>
</dbReference>
<reference evidence="3 4" key="1">
    <citation type="submission" date="2020-04" db="EMBL/GenBank/DDBJ databases">
        <title>Phylogenetic Diversity and Antibacterial Activity against Ralstonia solanacearum of Endophytic Actinomycete Isolated from Moss.</title>
        <authorList>
            <person name="Zhuang X."/>
        </authorList>
    </citation>
    <scope>NUCLEOTIDE SEQUENCE [LARGE SCALE GENOMIC DNA]</scope>
    <source>
        <strain evidence="3 4">LD120</strain>
    </source>
</reference>
<dbReference type="RefSeq" id="WP_168539527.1">
    <property type="nucleotide sequence ID" value="NZ_JAAWWP010000007.1"/>
</dbReference>
<dbReference type="PANTHER" id="PTHR43798:SF33">
    <property type="entry name" value="HYDROLASE, PUTATIVE (AFU_ORTHOLOGUE AFUA_2G14860)-RELATED"/>
    <property type="match status" value="1"/>
</dbReference>
<evidence type="ECO:0000313" key="3">
    <source>
        <dbReference type="EMBL" id="NKI42440.1"/>
    </source>
</evidence>
<evidence type="ECO:0000256" key="1">
    <source>
        <dbReference type="SAM" id="MobiDB-lite"/>
    </source>
</evidence>
<keyword evidence="3" id="KW-0378">Hydrolase</keyword>
<dbReference type="PRINTS" id="PR00111">
    <property type="entry name" value="ABHYDROLASE"/>
</dbReference>
<dbReference type="Pfam" id="PF00561">
    <property type="entry name" value="Abhydrolase_1"/>
    <property type="match status" value="1"/>
</dbReference>
<name>A0ABX1H267_9ACTN</name>
<gene>
    <name evidence="3" type="ORF">HFV08_14575</name>
</gene>
<feature type="compositionally biased region" description="Pro residues" evidence="1">
    <location>
        <begin position="1"/>
        <end position="15"/>
    </location>
</feature>
<dbReference type="InterPro" id="IPR029058">
    <property type="entry name" value="AB_hydrolase_fold"/>
</dbReference>
<dbReference type="GO" id="GO:0016787">
    <property type="term" value="F:hydrolase activity"/>
    <property type="evidence" value="ECO:0007669"/>
    <property type="project" value="UniProtKB-KW"/>
</dbReference>
<evidence type="ECO:0000259" key="2">
    <source>
        <dbReference type="Pfam" id="PF00561"/>
    </source>
</evidence>
<dbReference type="SUPFAM" id="SSF53474">
    <property type="entry name" value="alpha/beta-Hydrolases"/>
    <property type="match status" value="1"/>
</dbReference>
<protein>
    <submittedName>
        <fullName evidence="3">Alpha/beta hydrolase</fullName>
    </submittedName>
</protein>
<sequence length="321" mass="34639">MPEPPAAEGPGPAPAPRRAAPGEVIRTLTVDGLRYAYRRLPHPAPLTDPVLVLGGARQGMYGWTRIEELLGPVTEVITADLPGMGRADALRPGDDNLLLCRAVERLMDELGPAPLGIFGYSHGASLAFTCAQQRPERVARLLLGGVPYGTTEAERAYWVATVDELAAGRPEEFATRVAEGMLCTDPARHVHRRRLAYNYVRRLHLYEVARRPDAAAELYRSLRRALPLDGGLTGVPTLVFCGEHDNLTPPHRQRAFAATIAGSAFTTLADSDHWVVLERGDAVAELAYAFFTGATGTPAGEAVPLPGPRRKETAGPRAGRH</sequence>
<accession>A0ABX1H267</accession>
<dbReference type="InterPro" id="IPR050266">
    <property type="entry name" value="AB_hydrolase_sf"/>
</dbReference>
<feature type="domain" description="AB hydrolase-1" evidence="2">
    <location>
        <begin position="49"/>
        <end position="278"/>
    </location>
</feature>
<keyword evidence="4" id="KW-1185">Reference proteome</keyword>
<proteinExistence type="predicted"/>